<organism evidence="1">
    <name type="scientific">marine sediment metagenome</name>
    <dbReference type="NCBI Taxonomy" id="412755"/>
    <lineage>
        <taxon>unclassified sequences</taxon>
        <taxon>metagenomes</taxon>
        <taxon>ecological metagenomes</taxon>
    </lineage>
</organism>
<proteinExistence type="predicted"/>
<reference evidence="1" key="1">
    <citation type="journal article" date="2015" name="Nature">
        <title>Complex archaea that bridge the gap between prokaryotes and eukaryotes.</title>
        <authorList>
            <person name="Spang A."/>
            <person name="Saw J.H."/>
            <person name="Jorgensen S.L."/>
            <person name="Zaremba-Niedzwiedzka K."/>
            <person name="Martijn J."/>
            <person name="Lind A.E."/>
            <person name="van Eijk R."/>
            <person name="Schleper C."/>
            <person name="Guy L."/>
            <person name="Ettema T.J."/>
        </authorList>
    </citation>
    <scope>NUCLEOTIDE SEQUENCE</scope>
</reference>
<comment type="caution">
    <text evidence="1">The sequence shown here is derived from an EMBL/GenBank/DDBJ whole genome shotgun (WGS) entry which is preliminary data.</text>
</comment>
<name>A0A0F9BA62_9ZZZZ</name>
<protein>
    <submittedName>
        <fullName evidence="1">Uncharacterized protein</fullName>
    </submittedName>
</protein>
<dbReference type="AlphaFoldDB" id="A0A0F9BA62"/>
<feature type="non-terminal residue" evidence="1">
    <location>
        <position position="1"/>
    </location>
</feature>
<evidence type="ECO:0000313" key="1">
    <source>
        <dbReference type="EMBL" id="KKK87589.1"/>
    </source>
</evidence>
<sequence length="78" mass="9295">LTLLGDDGINVYKSFLKRDYEKKLLRALKNKSNSILFKAYDYFDKTWLDIGFCEYNSKFDLVLTVKRKLKICFRSIKT</sequence>
<dbReference type="EMBL" id="LAZR01050330">
    <property type="protein sequence ID" value="KKK87589.1"/>
    <property type="molecule type" value="Genomic_DNA"/>
</dbReference>
<gene>
    <name evidence="1" type="ORF">LCGC14_2751740</name>
</gene>
<accession>A0A0F9BA62</accession>